<keyword evidence="10" id="KW-1185">Reference proteome</keyword>
<dbReference type="GO" id="GO:0009279">
    <property type="term" value="C:cell outer membrane"/>
    <property type="evidence" value="ECO:0007669"/>
    <property type="project" value="UniProtKB-SubCell"/>
</dbReference>
<dbReference type="EMBL" id="BMJC01000001">
    <property type="protein sequence ID" value="GGA83179.1"/>
    <property type="molecule type" value="Genomic_DNA"/>
</dbReference>
<comment type="subcellular location">
    <subcellularLocation>
        <location evidence="1">Cell outer membrane</location>
    </subcellularLocation>
</comment>
<accession>A0A8J2U6X6</accession>
<dbReference type="Proteomes" id="UP000607559">
    <property type="component" value="Unassembled WGS sequence"/>
</dbReference>
<dbReference type="Pfam" id="PF00691">
    <property type="entry name" value="OmpA"/>
    <property type="match status" value="1"/>
</dbReference>
<sequence length="486" mass="53412">MKKWVLLLLLLAVISRCSLQAQVKLGIFGGLHSSKVLETNHLPGWDTTTKPFNGSRSGFQLGIIVEVPIGRSGLFFQPAFSYITKGRVYNKNNDSITASITDTIYNKQTLNLSYMEIPLNLTYKFPLTANRRNFFFISAGPYVSFIYSGNTVTENLTSSTHRYNSQTNNVTVGKGPDTYKTLDYGVNGRAGFEIGDVMLSAYYSRGLGNFYQATYSGTFHHEVIGATLSFWLTSQSPAKSQRKKDTDRDGVPDEVDLCPLQPGPPAWHGCPVPDTDHDGIDDDHDSCRTIPGVARYNGCPVPDTDHDGIDDEHDSCPTVPGLARYNGCPIPDRDHDGVNDEEDKCPDTPGTIENHGCPVDTVPVIKKEETDQINFIAHNVNFTPSSDRLLDSSLVALDQLAGLLLGHPAWHLTIEGYTDNSGTPAHNLLLSRRRAAAVKVYLVRKGIAETRLTSVGFGQEKPIADNHTAEGKAANRRVELKLSIEK</sequence>
<dbReference type="SUPFAM" id="SSF103088">
    <property type="entry name" value="OmpA-like"/>
    <property type="match status" value="1"/>
</dbReference>
<feature type="domain" description="OmpA-like" evidence="8">
    <location>
        <begin position="369"/>
        <end position="486"/>
    </location>
</feature>
<dbReference type="PROSITE" id="PS51123">
    <property type="entry name" value="OMPA_2"/>
    <property type="match status" value="1"/>
</dbReference>
<feature type="region of interest" description="Disordered" evidence="6">
    <location>
        <begin position="329"/>
        <end position="352"/>
    </location>
</feature>
<dbReference type="Pfam" id="PF02412">
    <property type="entry name" value="TSP_3"/>
    <property type="match status" value="2"/>
</dbReference>
<dbReference type="RefSeq" id="WP_188927765.1">
    <property type="nucleotide sequence ID" value="NZ_BMJC01000001.1"/>
</dbReference>
<evidence type="ECO:0000313" key="10">
    <source>
        <dbReference type="Proteomes" id="UP000607559"/>
    </source>
</evidence>
<reference evidence="9" key="1">
    <citation type="journal article" date="2014" name="Int. J. Syst. Evol. Microbiol.">
        <title>Complete genome sequence of Corynebacterium casei LMG S-19264T (=DSM 44701T), isolated from a smear-ripened cheese.</title>
        <authorList>
            <consortium name="US DOE Joint Genome Institute (JGI-PGF)"/>
            <person name="Walter F."/>
            <person name="Albersmeier A."/>
            <person name="Kalinowski J."/>
            <person name="Ruckert C."/>
        </authorList>
    </citation>
    <scope>NUCLEOTIDE SEQUENCE</scope>
    <source>
        <strain evidence="9">CGMCC 1.15448</strain>
    </source>
</reference>
<proteinExistence type="predicted"/>
<name>A0A8J2U6X6_9BACT</name>
<evidence type="ECO:0000256" key="7">
    <source>
        <dbReference type="SAM" id="SignalP"/>
    </source>
</evidence>
<dbReference type="Pfam" id="PF13568">
    <property type="entry name" value="OMP_b-brl_2"/>
    <property type="match status" value="1"/>
</dbReference>
<evidence type="ECO:0000256" key="2">
    <source>
        <dbReference type="ARBA" id="ARBA00022729"/>
    </source>
</evidence>
<evidence type="ECO:0000256" key="5">
    <source>
        <dbReference type="PROSITE-ProRule" id="PRU00473"/>
    </source>
</evidence>
<evidence type="ECO:0000313" key="9">
    <source>
        <dbReference type="EMBL" id="GGA83179.1"/>
    </source>
</evidence>
<feature type="signal peptide" evidence="7">
    <location>
        <begin position="1"/>
        <end position="21"/>
    </location>
</feature>
<dbReference type="GO" id="GO:0007155">
    <property type="term" value="P:cell adhesion"/>
    <property type="evidence" value="ECO:0007669"/>
    <property type="project" value="InterPro"/>
</dbReference>
<keyword evidence="3 5" id="KW-0472">Membrane</keyword>
<protein>
    <recommendedName>
        <fullName evidence="8">OmpA-like domain-containing protein</fullName>
    </recommendedName>
</protein>
<dbReference type="PANTHER" id="PTHR30329">
    <property type="entry name" value="STATOR ELEMENT OF FLAGELLAR MOTOR COMPLEX"/>
    <property type="match status" value="1"/>
</dbReference>
<evidence type="ECO:0000256" key="6">
    <source>
        <dbReference type="SAM" id="MobiDB-lite"/>
    </source>
</evidence>
<dbReference type="GO" id="GO:0005509">
    <property type="term" value="F:calcium ion binding"/>
    <property type="evidence" value="ECO:0007669"/>
    <property type="project" value="InterPro"/>
</dbReference>
<reference evidence="9" key="2">
    <citation type="submission" date="2020-09" db="EMBL/GenBank/DDBJ databases">
        <authorList>
            <person name="Sun Q."/>
            <person name="Zhou Y."/>
        </authorList>
    </citation>
    <scope>NUCLEOTIDE SEQUENCE</scope>
    <source>
        <strain evidence="9">CGMCC 1.15448</strain>
    </source>
</reference>
<dbReference type="SUPFAM" id="SSF103647">
    <property type="entry name" value="TSP type-3 repeat"/>
    <property type="match status" value="1"/>
</dbReference>
<dbReference type="InterPro" id="IPR003367">
    <property type="entry name" value="Thrombospondin_3-like_rpt"/>
</dbReference>
<dbReference type="AlphaFoldDB" id="A0A8J2U6X6"/>
<dbReference type="Gene3D" id="3.30.1330.60">
    <property type="entry name" value="OmpA-like domain"/>
    <property type="match status" value="1"/>
</dbReference>
<keyword evidence="2 7" id="KW-0732">Signal</keyword>
<dbReference type="Gene3D" id="4.10.1080.10">
    <property type="entry name" value="TSP type-3 repeat"/>
    <property type="match status" value="1"/>
</dbReference>
<dbReference type="PRINTS" id="PR01021">
    <property type="entry name" value="OMPADOMAIN"/>
</dbReference>
<keyword evidence="4" id="KW-0998">Cell outer membrane</keyword>
<dbReference type="CDD" id="cd07185">
    <property type="entry name" value="OmpA_C-like"/>
    <property type="match status" value="1"/>
</dbReference>
<dbReference type="InterPro" id="IPR006664">
    <property type="entry name" value="OMP_bac"/>
</dbReference>
<organism evidence="9 10">
    <name type="scientific">Puia dinghuensis</name>
    <dbReference type="NCBI Taxonomy" id="1792502"/>
    <lineage>
        <taxon>Bacteria</taxon>
        <taxon>Pseudomonadati</taxon>
        <taxon>Bacteroidota</taxon>
        <taxon>Chitinophagia</taxon>
        <taxon>Chitinophagales</taxon>
        <taxon>Chitinophagaceae</taxon>
        <taxon>Puia</taxon>
    </lineage>
</organism>
<evidence type="ECO:0000256" key="1">
    <source>
        <dbReference type="ARBA" id="ARBA00004442"/>
    </source>
</evidence>
<feature type="chain" id="PRO_5035144393" description="OmpA-like domain-containing protein" evidence="7">
    <location>
        <begin position="22"/>
        <end position="486"/>
    </location>
</feature>
<gene>
    <name evidence="9" type="ORF">GCM10011511_02760</name>
</gene>
<dbReference type="InterPro" id="IPR050330">
    <property type="entry name" value="Bact_OuterMem_StrucFunc"/>
</dbReference>
<dbReference type="PANTHER" id="PTHR30329:SF21">
    <property type="entry name" value="LIPOPROTEIN YIAD-RELATED"/>
    <property type="match status" value="1"/>
</dbReference>
<evidence type="ECO:0000256" key="3">
    <source>
        <dbReference type="ARBA" id="ARBA00023136"/>
    </source>
</evidence>
<comment type="caution">
    <text evidence="9">The sequence shown here is derived from an EMBL/GenBank/DDBJ whole genome shotgun (WGS) entry which is preliminary data.</text>
</comment>
<dbReference type="InterPro" id="IPR036737">
    <property type="entry name" value="OmpA-like_sf"/>
</dbReference>
<dbReference type="InterPro" id="IPR006665">
    <property type="entry name" value="OmpA-like"/>
</dbReference>
<evidence type="ECO:0000256" key="4">
    <source>
        <dbReference type="ARBA" id="ARBA00023237"/>
    </source>
</evidence>
<dbReference type="InterPro" id="IPR028974">
    <property type="entry name" value="TSP_type-3_rpt"/>
</dbReference>
<evidence type="ECO:0000259" key="8">
    <source>
        <dbReference type="PROSITE" id="PS51123"/>
    </source>
</evidence>
<dbReference type="InterPro" id="IPR025665">
    <property type="entry name" value="Beta-barrel_OMP_2"/>
</dbReference>